<dbReference type="eggNOG" id="KOG3114">
    <property type="taxonomic scope" value="Eukaryota"/>
</dbReference>
<evidence type="ECO:0000313" key="2">
    <source>
        <dbReference type="EMBL" id="EDK39535.2"/>
    </source>
</evidence>
<dbReference type="InParanoid" id="A5DK32"/>
<feature type="transmembrane region" description="Helical" evidence="1">
    <location>
        <begin position="46"/>
        <end position="69"/>
    </location>
</feature>
<dbReference type="HOGENOM" id="CLU_1723053_0_0_1"/>
<keyword evidence="1" id="KW-1133">Transmembrane helix</keyword>
<dbReference type="GO" id="GO:0031267">
    <property type="term" value="F:small GTPase binding"/>
    <property type="evidence" value="ECO:0007669"/>
    <property type="project" value="InterPro"/>
</dbReference>
<gene>
    <name evidence="2" type="ORF">PGUG_03633</name>
</gene>
<keyword evidence="3" id="KW-1185">Reference proteome</keyword>
<name>A5DK32_PICGU</name>
<dbReference type="AlphaFoldDB" id="A5DK32"/>
<dbReference type="GO" id="GO:0005794">
    <property type="term" value="C:Golgi apparatus"/>
    <property type="evidence" value="ECO:0007669"/>
    <property type="project" value="InterPro"/>
</dbReference>
<dbReference type="EMBL" id="CH408158">
    <property type="protein sequence ID" value="EDK39535.2"/>
    <property type="molecule type" value="Genomic_DNA"/>
</dbReference>
<accession>A5DK32</accession>
<dbReference type="STRING" id="294746.A5DK32"/>
<keyword evidence="1" id="KW-0812">Transmembrane</keyword>
<feature type="transmembrane region" description="Helical" evidence="1">
    <location>
        <begin position="89"/>
        <end position="111"/>
    </location>
</feature>
<dbReference type="PANTHER" id="PTHR12822">
    <property type="entry name" value="PROTEIN YIPF"/>
    <property type="match status" value="1"/>
</dbReference>
<dbReference type="GO" id="GO:0016192">
    <property type="term" value="P:vesicle-mediated transport"/>
    <property type="evidence" value="ECO:0007669"/>
    <property type="project" value="InterPro"/>
</dbReference>
<feature type="transmembrane region" description="Helical" evidence="1">
    <location>
        <begin position="123"/>
        <end position="141"/>
    </location>
</feature>
<evidence type="ECO:0008006" key="4">
    <source>
        <dbReference type="Google" id="ProtNLM"/>
    </source>
</evidence>
<proteinExistence type="predicted"/>
<dbReference type="GeneID" id="5125857"/>
<reference evidence="2 3" key="1">
    <citation type="journal article" date="2009" name="Nature">
        <title>Evolution of pathogenicity and sexual reproduction in eight Candida genomes.</title>
        <authorList>
            <person name="Butler G."/>
            <person name="Rasmussen M.D."/>
            <person name="Lin M.F."/>
            <person name="Santos M.A."/>
            <person name="Sakthikumar S."/>
            <person name="Munro C.A."/>
            <person name="Rheinbay E."/>
            <person name="Grabherr M."/>
            <person name="Forche A."/>
            <person name="Reedy J.L."/>
            <person name="Agrafioti I."/>
            <person name="Arnaud M.B."/>
            <person name="Bates S."/>
            <person name="Brown A.J."/>
            <person name="Brunke S."/>
            <person name="Costanzo M.C."/>
            <person name="Fitzpatrick D.A."/>
            <person name="de Groot P.W."/>
            <person name="Harris D."/>
            <person name="Hoyer L.L."/>
            <person name="Hube B."/>
            <person name="Klis F.M."/>
            <person name="Kodira C."/>
            <person name="Lennard N."/>
            <person name="Logue M.E."/>
            <person name="Martin R."/>
            <person name="Neiman A.M."/>
            <person name="Nikolaou E."/>
            <person name="Quail M.A."/>
            <person name="Quinn J."/>
            <person name="Santos M.C."/>
            <person name="Schmitzberger F.F."/>
            <person name="Sherlock G."/>
            <person name="Shah P."/>
            <person name="Silverstein K.A."/>
            <person name="Skrzypek M.S."/>
            <person name="Soll D."/>
            <person name="Staggs R."/>
            <person name="Stansfield I."/>
            <person name="Stumpf M.P."/>
            <person name="Sudbery P.E."/>
            <person name="Srikantha T."/>
            <person name="Zeng Q."/>
            <person name="Berman J."/>
            <person name="Berriman M."/>
            <person name="Heitman J."/>
            <person name="Gow N.A."/>
            <person name="Lorenz M.C."/>
            <person name="Birren B.W."/>
            <person name="Kellis M."/>
            <person name="Cuomo C.A."/>
        </authorList>
    </citation>
    <scope>NUCLEOTIDE SEQUENCE [LARGE SCALE GENOMIC DNA]</scope>
    <source>
        <strain evidence="3">ATCC 6260 / CBS 566 / DSM 6381 / JCM 1539 / NBRC 10279 / NRRL Y-324</strain>
    </source>
</reference>
<dbReference type="RefSeq" id="XP_001484252.2">
    <property type="nucleotide sequence ID" value="XM_001484202.1"/>
</dbReference>
<dbReference type="PANTHER" id="PTHR12822:SF2">
    <property type="entry name" value="PROTEIN YIPF"/>
    <property type="match status" value="1"/>
</dbReference>
<evidence type="ECO:0000256" key="1">
    <source>
        <dbReference type="SAM" id="Phobius"/>
    </source>
</evidence>
<dbReference type="KEGG" id="pgu:PGUG_03633"/>
<organism evidence="2 3">
    <name type="scientific">Meyerozyma guilliermondii (strain ATCC 6260 / CBS 566 / DSM 6381 / JCM 1539 / NBRC 10279 / NRRL Y-324)</name>
    <name type="common">Yeast</name>
    <name type="synonym">Candida guilliermondii</name>
    <dbReference type="NCBI Taxonomy" id="294746"/>
    <lineage>
        <taxon>Eukaryota</taxon>
        <taxon>Fungi</taxon>
        <taxon>Dikarya</taxon>
        <taxon>Ascomycota</taxon>
        <taxon>Saccharomycotina</taxon>
        <taxon>Pichiomycetes</taxon>
        <taxon>Debaryomycetaceae</taxon>
        <taxon>Meyerozyma</taxon>
    </lineage>
</organism>
<dbReference type="Proteomes" id="UP000001997">
    <property type="component" value="Unassembled WGS sequence"/>
</dbReference>
<dbReference type="InterPro" id="IPR039765">
    <property type="entry name" value="Yip5/YIPF1/YIPF2"/>
</dbReference>
<dbReference type="OrthoDB" id="10256463at2759"/>
<sequence length="152" mass="17674">MFQLHFYRRFFDLDTETFFRKIQQALNPFNGAQAVDDESDASDSELYGFIWITGTLIFLVFVSSTGSNLLAEWLHPTKKSQKYEYSFDLLTLSISLFYGYNVVVPALFWGFTTWFLKFPQPTSLIRVISIYGYTNILCGSYHRAQPSNRSHC</sequence>
<dbReference type="VEuPathDB" id="FungiDB:PGUG_03633"/>
<protein>
    <recommendedName>
        <fullName evidence="4">Protein YIP</fullName>
    </recommendedName>
</protein>
<keyword evidence="1" id="KW-0472">Membrane</keyword>
<evidence type="ECO:0000313" key="3">
    <source>
        <dbReference type="Proteomes" id="UP000001997"/>
    </source>
</evidence>